<comment type="function">
    <text evidence="9">Catalyzes the attachment of tryptophan to tRNA(Trp).</text>
</comment>
<dbReference type="SUPFAM" id="SSF52374">
    <property type="entry name" value="Nucleotidylyl transferase"/>
    <property type="match status" value="1"/>
</dbReference>
<dbReference type="PANTHER" id="PTHR43766">
    <property type="entry name" value="TRYPTOPHAN--TRNA LIGASE, MITOCHONDRIAL"/>
    <property type="match status" value="1"/>
</dbReference>
<dbReference type="InterPro" id="IPR036913">
    <property type="entry name" value="YegP-like_sf"/>
</dbReference>
<comment type="subunit">
    <text evidence="9">Homodimer.</text>
</comment>
<feature type="binding site" evidence="9">
    <location>
        <position position="145"/>
    </location>
    <ligand>
        <name>L-tryptophan</name>
        <dbReference type="ChEBI" id="CHEBI:57912"/>
    </ligand>
</feature>
<dbReference type="EC" id="6.1.1.2" evidence="9"/>
<keyword evidence="6 9" id="KW-0648">Protein biosynthesis</keyword>
<dbReference type="NCBIfam" id="TIGR00233">
    <property type="entry name" value="trpS"/>
    <property type="match status" value="1"/>
</dbReference>
<dbReference type="Proteomes" id="UP000218385">
    <property type="component" value="Chromosome"/>
</dbReference>
<evidence type="ECO:0000313" key="11">
    <source>
        <dbReference type="EMBL" id="ATE79618.1"/>
    </source>
</evidence>
<name>A0AB33EL09_9PSED</name>
<keyword evidence="3 9" id="KW-0436">Ligase</keyword>
<dbReference type="InterPro" id="IPR002306">
    <property type="entry name" value="Trp-tRNA-ligase"/>
</dbReference>
<feature type="short sequence motif" description="'KMSKS' region" evidence="9">
    <location>
        <begin position="206"/>
        <end position="210"/>
    </location>
</feature>
<dbReference type="EMBL" id="CP023466">
    <property type="protein sequence ID" value="ATE79618.1"/>
    <property type="molecule type" value="Genomic_DNA"/>
</dbReference>
<feature type="short sequence motif" description="'HIGH' region" evidence="9">
    <location>
        <begin position="13"/>
        <end position="21"/>
    </location>
</feature>
<dbReference type="InterPro" id="IPR002305">
    <property type="entry name" value="aa-tRNA-synth_Ic"/>
</dbReference>
<dbReference type="GO" id="GO:0004830">
    <property type="term" value="F:tryptophan-tRNA ligase activity"/>
    <property type="evidence" value="ECO:0007669"/>
    <property type="project" value="UniProtKB-UniRule"/>
</dbReference>
<sequence length="451" mass="49666">MTTRTRILTGITTTGTPHLGNYAGAIRPAILASRDSNADSFYFLADYHALIKCDDPLRIQRSRLEIAATWLAGGLDVDRVTFYRQSDIPEIPELTWLLTCVAAKGLLNRAHAYKASVDKNVENGEDPDAGITMGLYSYPVLMAADILMFNAHKVPVGRDQIQHVEMARDIGQRFNHLFGQGKEFFTMPEALIEESVATLPGLDGRKMSKSYDNTIPLFSSAKEMKDAISRIVTDSRAPGEAKDPDNSHLFTLFQAFATPAQADEFRSELLQGLGWGEAKSRLFQLLDNELGESRERYHQLIERPADLEDILQLGAKKARAVATPFLNELREAVGLRSFVAQTQVAATTKKKAAKAARFVSFREDDGSFRFRLLAADGEQLLLSRHFADGKTAGQVTKQLQSGQPLDVRSEDLSFSVWLEGECVADSPAFADSAARDAAIGALRVALTPVQE</sequence>
<dbReference type="AlphaFoldDB" id="A0AB33EL09"/>
<evidence type="ECO:0000256" key="2">
    <source>
        <dbReference type="ARBA" id="ARBA00022490"/>
    </source>
</evidence>
<keyword evidence="7 9" id="KW-0030">Aminoacyl-tRNA synthetase</keyword>
<feature type="binding site" evidence="9">
    <location>
        <position position="199"/>
    </location>
    <ligand>
        <name>ATP</name>
        <dbReference type="ChEBI" id="CHEBI:30616"/>
    </ligand>
</feature>
<evidence type="ECO:0000313" key="12">
    <source>
        <dbReference type="Proteomes" id="UP000218385"/>
    </source>
</evidence>
<dbReference type="PRINTS" id="PR01039">
    <property type="entry name" value="TRNASYNTHTRP"/>
</dbReference>
<dbReference type="GO" id="GO:0005524">
    <property type="term" value="F:ATP binding"/>
    <property type="evidence" value="ECO:0007669"/>
    <property type="project" value="UniProtKB-UniRule"/>
</dbReference>
<evidence type="ECO:0000256" key="3">
    <source>
        <dbReference type="ARBA" id="ARBA00022598"/>
    </source>
</evidence>
<dbReference type="NCBIfam" id="NF008923">
    <property type="entry name" value="PRK12284.1"/>
    <property type="match status" value="1"/>
</dbReference>
<protein>
    <recommendedName>
        <fullName evidence="9">Tryptophan--tRNA ligase</fullName>
        <ecNumber evidence="9">6.1.1.2</ecNumber>
    </recommendedName>
    <alternativeName>
        <fullName evidence="9">Tryptophanyl-tRNA synthetase</fullName>
        <shortName evidence="9">TrpRS</shortName>
    </alternativeName>
</protein>
<dbReference type="InterPro" id="IPR050203">
    <property type="entry name" value="Trp-tRNA_synthetase"/>
</dbReference>
<comment type="similarity">
    <text evidence="1 9 10">Belongs to the class-I aminoacyl-tRNA synthetase family.</text>
</comment>
<dbReference type="Gene3D" id="3.40.50.620">
    <property type="entry name" value="HUPs"/>
    <property type="match status" value="1"/>
</dbReference>
<dbReference type="Pfam" id="PF00579">
    <property type="entry name" value="tRNA-synt_1b"/>
    <property type="match status" value="1"/>
</dbReference>
<dbReference type="FunFam" id="1.10.240.10:FF:000005">
    <property type="entry name" value="Tryptophan--tRNA ligase"/>
    <property type="match status" value="1"/>
</dbReference>
<dbReference type="Gene3D" id="1.10.240.10">
    <property type="entry name" value="Tyrosyl-Transfer RNA Synthetase"/>
    <property type="match status" value="1"/>
</dbReference>
<dbReference type="RefSeq" id="WP_096481079.1">
    <property type="nucleotide sequence ID" value="NZ_CP023466.1"/>
</dbReference>
<evidence type="ECO:0000256" key="8">
    <source>
        <dbReference type="ARBA" id="ARBA00049929"/>
    </source>
</evidence>
<comment type="catalytic activity">
    <reaction evidence="8 9">
        <text>tRNA(Trp) + L-tryptophan + ATP = L-tryptophyl-tRNA(Trp) + AMP + diphosphate + H(+)</text>
        <dbReference type="Rhea" id="RHEA:24080"/>
        <dbReference type="Rhea" id="RHEA-COMP:9671"/>
        <dbReference type="Rhea" id="RHEA-COMP:9705"/>
        <dbReference type="ChEBI" id="CHEBI:15378"/>
        <dbReference type="ChEBI" id="CHEBI:30616"/>
        <dbReference type="ChEBI" id="CHEBI:33019"/>
        <dbReference type="ChEBI" id="CHEBI:57912"/>
        <dbReference type="ChEBI" id="CHEBI:78442"/>
        <dbReference type="ChEBI" id="CHEBI:78535"/>
        <dbReference type="ChEBI" id="CHEBI:456215"/>
        <dbReference type="EC" id="6.1.1.2"/>
    </reaction>
</comment>
<proteinExistence type="inferred from homology"/>
<keyword evidence="5 9" id="KW-0067">ATP-binding</keyword>
<dbReference type="SUPFAM" id="SSF160113">
    <property type="entry name" value="YegP-like"/>
    <property type="match status" value="1"/>
</dbReference>
<gene>
    <name evidence="9" type="primary">trpS</name>
    <name evidence="11" type="ORF">CNN82_25540</name>
</gene>
<keyword evidence="4 9" id="KW-0547">Nucleotide-binding</keyword>
<comment type="subcellular location">
    <subcellularLocation>
        <location evidence="9">Cytoplasm</location>
    </subcellularLocation>
</comment>
<dbReference type="GO" id="GO:0005829">
    <property type="term" value="C:cytosol"/>
    <property type="evidence" value="ECO:0007669"/>
    <property type="project" value="TreeGrafter"/>
</dbReference>
<evidence type="ECO:0000256" key="1">
    <source>
        <dbReference type="ARBA" id="ARBA00005594"/>
    </source>
</evidence>
<organism evidence="11 12">
    <name type="scientific">Pseudomonas frederiksbergensis</name>
    <dbReference type="NCBI Taxonomy" id="104087"/>
    <lineage>
        <taxon>Bacteria</taxon>
        <taxon>Pseudomonadati</taxon>
        <taxon>Pseudomonadota</taxon>
        <taxon>Gammaproteobacteria</taxon>
        <taxon>Pseudomonadales</taxon>
        <taxon>Pseudomonadaceae</taxon>
        <taxon>Pseudomonas</taxon>
    </lineage>
</organism>
<evidence type="ECO:0000256" key="10">
    <source>
        <dbReference type="RuleBase" id="RU363036"/>
    </source>
</evidence>
<dbReference type="InterPro" id="IPR014729">
    <property type="entry name" value="Rossmann-like_a/b/a_fold"/>
</dbReference>
<dbReference type="PANTHER" id="PTHR43766:SF1">
    <property type="entry name" value="TRYPTOPHAN--TRNA LIGASE, MITOCHONDRIAL"/>
    <property type="match status" value="1"/>
</dbReference>
<evidence type="ECO:0000256" key="6">
    <source>
        <dbReference type="ARBA" id="ARBA00022917"/>
    </source>
</evidence>
<dbReference type="Gene3D" id="2.30.29.80">
    <property type="match status" value="1"/>
</dbReference>
<feature type="binding site" evidence="9">
    <location>
        <begin position="12"/>
        <end position="14"/>
    </location>
    <ligand>
        <name>ATP</name>
        <dbReference type="ChEBI" id="CHEBI:30616"/>
    </ligand>
</feature>
<keyword evidence="2 9" id="KW-0963">Cytoplasm</keyword>
<evidence type="ECO:0000256" key="9">
    <source>
        <dbReference type="HAMAP-Rule" id="MF_00140"/>
    </source>
</evidence>
<dbReference type="HAMAP" id="MF_00140_B">
    <property type="entry name" value="Trp_tRNA_synth_B"/>
    <property type="match status" value="1"/>
</dbReference>
<reference evidence="11 12" key="1">
    <citation type="submission" date="2017-09" db="EMBL/GenBank/DDBJ databases">
        <title>Complete Genome sequence of Lysobacter capsici KNU-15.</title>
        <authorList>
            <person name="Kim M.-C."/>
            <person name="Yi H."/>
            <person name="Lee D.-W."/>
            <person name="Shin J.-H."/>
        </authorList>
    </citation>
    <scope>NUCLEOTIDE SEQUENCE [LARGE SCALE GENOMIC DNA]</scope>
    <source>
        <strain evidence="11 12">KNU-15</strain>
    </source>
</reference>
<dbReference type="FunFam" id="3.40.50.620:FF:000144">
    <property type="entry name" value="Tryptophan--tRNA ligase"/>
    <property type="match status" value="1"/>
</dbReference>
<feature type="binding site" evidence="9">
    <location>
        <begin position="206"/>
        <end position="210"/>
    </location>
    <ligand>
        <name>ATP</name>
        <dbReference type="ChEBI" id="CHEBI:30616"/>
    </ligand>
</feature>
<evidence type="ECO:0000256" key="7">
    <source>
        <dbReference type="ARBA" id="ARBA00023146"/>
    </source>
</evidence>
<dbReference type="GO" id="GO:0006436">
    <property type="term" value="P:tryptophanyl-tRNA aminoacylation"/>
    <property type="evidence" value="ECO:0007669"/>
    <property type="project" value="UniProtKB-UniRule"/>
</dbReference>
<feature type="binding site" evidence="9">
    <location>
        <begin position="20"/>
        <end position="21"/>
    </location>
    <ligand>
        <name>ATP</name>
        <dbReference type="ChEBI" id="CHEBI:30616"/>
    </ligand>
</feature>
<evidence type="ECO:0000256" key="5">
    <source>
        <dbReference type="ARBA" id="ARBA00022840"/>
    </source>
</evidence>
<accession>A0AB33EL09</accession>
<feature type="binding site" evidence="9">
    <location>
        <begin position="157"/>
        <end position="159"/>
    </location>
    <ligand>
        <name>ATP</name>
        <dbReference type="ChEBI" id="CHEBI:30616"/>
    </ligand>
</feature>
<dbReference type="InterPro" id="IPR024109">
    <property type="entry name" value="Trp-tRNA-ligase_bac-type"/>
</dbReference>
<evidence type="ECO:0000256" key="4">
    <source>
        <dbReference type="ARBA" id="ARBA00022741"/>
    </source>
</evidence>